<name>A0A8J3PLZ8_9ACTN</name>
<evidence type="ECO:0000313" key="8">
    <source>
        <dbReference type="EMBL" id="GIG75016.1"/>
    </source>
</evidence>
<dbReference type="GO" id="GO:0055052">
    <property type="term" value="C:ATP-binding cassette (ABC) transporter complex, substrate-binding subunit-containing"/>
    <property type="evidence" value="ECO:0007669"/>
    <property type="project" value="TreeGrafter"/>
</dbReference>
<sequence length="365" mass="39294">MITGTKQVGVRIEAAVKSFGRGQRAVDSLDLDIRPGELLTVLGPSGSGKSTVLSLLAGLAEVDSGRIWFGDQDVTALPPEARKIGVVFQSAVLYPHLSLRESISFAPKLAGVPRDEINARIAEVAAFLQISHLLDRRPHEVSGGERQRAAIAKALVSRPTLLLMDEPFSALDAQLRRALRSQVVRLHREFGATTVFVTHDQEEALGMGDRVAVMRGGRLEQVAPPLELYRNPVNTWVANFVSLQPLNLLPVEYDAQAGEVKLCGETVRLAGPDRPLPATFTLGIRSENLRLRPSADGPLQVLTAEAVGEQVKYTVVAPDGTNVVALGGADQVFEPDAKVALAVDWPRAMVFDTETGARIVEGITV</sequence>
<keyword evidence="1" id="KW-0813">Transport</keyword>
<dbReference type="RefSeq" id="WP_168077181.1">
    <property type="nucleotide sequence ID" value="NZ_BAAAQJ010000007.1"/>
</dbReference>
<protein>
    <submittedName>
        <fullName evidence="8">ABC transporter ATP-binding protein</fullName>
    </submittedName>
</protein>
<dbReference type="SUPFAM" id="SSF50331">
    <property type="entry name" value="MOP-like"/>
    <property type="match status" value="1"/>
</dbReference>
<proteinExistence type="predicted"/>
<keyword evidence="6" id="KW-0472">Membrane</keyword>
<dbReference type="InterPro" id="IPR008995">
    <property type="entry name" value="Mo/tungstate-bd_C_term_dom"/>
</dbReference>
<keyword evidence="2" id="KW-1003">Cell membrane</keyword>
<dbReference type="PROSITE" id="PS00211">
    <property type="entry name" value="ABC_TRANSPORTER_1"/>
    <property type="match status" value="1"/>
</dbReference>
<dbReference type="Gene3D" id="2.40.50.140">
    <property type="entry name" value="Nucleic acid-binding proteins"/>
    <property type="match status" value="1"/>
</dbReference>
<gene>
    <name evidence="8" type="ORF">Pfl04_34200</name>
</gene>
<evidence type="ECO:0000313" key="9">
    <source>
        <dbReference type="Proteomes" id="UP000653674"/>
    </source>
</evidence>
<evidence type="ECO:0000256" key="2">
    <source>
        <dbReference type="ARBA" id="ARBA00022475"/>
    </source>
</evidence>
<dbReference type="GO" id="GO:0005524">
    <property type="term" value="F:ATP binding"/>
    <property type="evidence" value="ECO:0007669"/>
    <property type="project" value="UniProtKB-KW"/>
</dbReference>
<evidence type="ECO:0000256" key="6">
    <source>
        <dbReference type="ARBA" id="ARBA00023136"/>
    </source>
</evidence>
<dbReference type="InterPro" id="IPR003439">
    <property type="entry name" value="ABC_transporter-like_ATP-bd"/>
</dbReference>
<dbReference type="InterPro" id="IPR013611">
    <property type="entry name" value="Transp-assoc_OB_typ2"/>
</dbReference>
<dbReference type="PANTHER" id="PTHR43875:SF15">
    <property type="entry name" value="TREHALOSE IMPORT ATP-BINDING PROTEIN SUGC"/>
    <property type="match status" value="1"/>
</dbReference>
<dbReference type="GO" id="GO:0016887">
    <property type="term" value="F:ATP hydrolysis activity"/>
    <property type="evidence" value="ECO:0007669"/>
    <property type="project" value="InterPro"/>
</dbReference>
<reference evidence="8" key="1">
    <citation type="submission" date="2021-01" db="EMBL/GenBank/DDBJ databases">
        <title>Whole genome shotgun sequence of Planosporangium flavigriseum NBRC 105377.</title>
        <authorList>
            <person name="Komaki H."/>
            <person name="Tamura T."/>
        </authorList>
    </citation>
    <scope>NUCLEOTIDE SEQUENCE</scope>
    <source>
        <strain evidence="8">NBRC 105377</strain>
    </source>
</reference>
<feature type="domain" description="ABC transporter" evidence="7">
    <location>
        <begin position="10"/>
        <end position="241"/>
    </location>
</feature>
<dbReference type="InterPro" id="IPR017871">
    <property type="entry name" value="ABC_transporter-like_CS"/>
</dbReference>
<evidence type="ECO:0000256" key="1">
    <source>
        <dbReference type="ARBA" id="ARBA00022448"/>
    </source>
</evidence>
<dbReference type="AlphaFoldDB" id="A0A8J3PLZ8"/>
<dbReference type="EMBL" id="BONU01000025">
    <property type="protein sequence ID" value="GIG75016.1"/>
    <property type="molecule type" value="Genomic_DNA"/>
</dbReference>
<dbReference type="Proteomes" id="UP000653674">
    <property type="component" value="Unassembled WGS sequence"/>
</dbReference>
<evidence type="ECO:0000256" key="5">
    <source>
        <dbReference type="ARBA" id="ARBA00022967"/>
    </source>
</evidence>
<dbReference type="PROSITE" id="PS50893">
    <property type="entry name" value="ABC_TRANSPORTER_2"/>
    <property type="match status" value="1"/>
</dbReference>
<dbReference type="InterPro" id="IPR003593">
    <property type="entry name" value="AAA+_ATPase"/>
</dbReference>
<dbReference type="Pfam" id="PF00005">
    <property type="entry name" value="ABC_tran"/>
    <property type="match status" value="1"/>
</dbReference>
<accession>A0A8J3PLZ8</accession>
<evidence type="ECO:0000256" key="4">
    <source>
        <dbReference type="ARBA" id="ARBA00022840"/>
    </source>
</evidence>
<dbReference type="InterPro" id="IPR012340">
    <property type="entry name" value="NA-bd_OB-fold"/>
</dbReference>
<keyword evidence="3" id="KW-0547">Nucleotide-binding</keyword>
<dbReference type="Pfam" id="PF08402">
    <property type="entry name" value="TOBE_2"/>
    <property type="match status" value="1"/>
</dbReference>
<keyword evidence="4 8" id="KW-0067">ATP-binding</keyword>
<dbReference type="InterPro" id="IPR047641">
    <property type="entry name" value="ABC_transpr_MalK/UgpC-like"/>
</dbReference>
<dbReference type="SUPFAM" id="SSF52540">
    <property type="entry name" value="P-loop containing nucleoside triphosphate hydrolases"/>
    <property type="match status" value="1"/>
</dbReference>
<organism evidence="8 9">
    <name type="scientific">Planosporangium flavigriseum</name>
    <dbReference type="NCBI Taxonomy" id="373681"/>
    <lineage>
        <taxon>Bacteria</taxon>
        <taxon>Bacillati</taxon>
        <taxon>Actinomycetota</taxon>
        <taxon>Actinomycetes</taxon>
        <taxon>Micromonosporales</taxon>
        <taxon>Micromonosporaceae</taxon>
        <taxon>Planosporangium</taxon>
    </lineage>
</organism>
<keyword evidence="9" id="KW-1185">Reference proteome</keyword>
<dbReference type="SMART" id="SM00382">
    <property type="entry name" value="AAA"/>
    <property type="match status" value="1"/>
</dbReference>
<evidence type="ECO:0000256" key="3">
    <source>
        <dbReference type="ARBA" id="ARBA00022741"/>
    </source>
</evidence>
<comment type="caution">
    <text evidence="8">The sequence shown here is derived from an EMBL/GenBank/DDBJ whole genome shotgun (WGS) entry which is preliminary data.</text>
</comment>
<dbReference type="Gene3D" id="2.40.50.100">
    <property type="match status" value="1"/>
</dbReference>
<dbReference type="FunFam" id="3.40.50.300:FF:000042">
    <property type="entry name" value="Maltose/maltodextrin ABC transporter, ATP-binding protein"/>
    <property type="match status" value="1"/>
</dbReference>
<dbReference type="InterPro" id="IPR027417">
    <property type="entry name" value="P-loop_NTPase"/>
</dbReference>
<keyword evidence="5" id="KW-1278">Translocase</keyword>
<dbReference type="Gene3D" id="3.40.50.300">
    <property type="entry name" value="P-loop containing nucleotide triphosphate hydrolases"/>
    <property type="match status" value="1"/>
</dbReference>
<evidence type="ECO:0000259" key="7">
    <source>
        <dbReference type="PROSITE" id="PS50893"/>
    </source>
</evidence>
<dbReference type="PANTHER" id="PTHR43875">
    <property type="entry name" value="MALTODEXTRIN IMPORT ATP-BINDING PROTEIN MSMX"/>
    <property type="match status" value="1"/>
</dbReference>
<dbReference type="GO" id="GO:0140359">
    <property type="term" value="F:ABC-type transporter activity"/>
    <property type="evidence" value="ECO:0007669"/>
    <property type="project" value="UniProtKB-ARBA"/>
</dbReference>